<reference evidence="2" key="1">
    <citation type="submission" date="2021-02" db="EMBL/GenBank/DDBJ databases">
        <title>Infant gut strain persistence is associated with maternal origin, phylogeny, and functional potential including surface adhesion and iron acquisition.</title>
        <authorList>
            <person name="Lou Y.C."/>
        </authorList>
    </citation>
    <scope>NUCLEOTIDE SEQUENCE</scope>
    <source>
        <strain evidence="2">L1_008_092G1_dasL1_008_092G1_concoct_16</strain>
    </source>
</reference>
<accession>A0A943TBW5</accession>
<evidence type="ECO:0000313" key="2">
    <source>
        <dbReference type="EMBL" id="MBS6634198.1"/>
    </source>
</evidence>
<dbReference type="EMBL" id="JAGZXI010000001">
    <property type="protein sequence ID" value="MBS6634198.1"/>
    <property type="molecule type" value="Genomic_DNA"/>
</dbReference>
<dbReference type="Proteomes" id="UP000739069">
    <property type="component" value="Unassembled WGS sequence"/>
</dbReference>
<sequence length="201" mass="20855">MPTFIDPTPPSPPPGTPNPPSTADILRTAGHMGIGSAAGRAFAASLLAAAALARAKGAELSARMRAEAHEIQGVYTRTGELGTEHWASEAGRAFRKQLERHRDSIRDRAQIAENTAADIAAAAEELATELTAKAQGITAAAAALDNLLGSLADTAADILDPGKLEDLVARHAGSAQHELDSLMHVSLPEGLNALVTRQTGY</sequence>
<feature type="region of interest" description="Disordered" evidence="1">
    <location>
        <begin position="1"/>
        <end position="21"/>
    </location>
</feature>
<gene>
    <name evidence="2" type="ORF">KH265_00785</name>
</gene>
<evidence type="ECO:0000256" key="1">
    <source>
        <dbReference type="SAM" id="MobiDB-lite"/>
    </source>
</evidence>
<dbReference type="RefSeq" id="WP_303951673.1">
    <property type="nucleotide sequence ID" value="NZ_JAGZXI010000001.1"/>
</dbReference>
<feature type="compositionally biased region" description="Pro residues" evidence="1">
    <location>
        <begin position="7"/>
        <end position="20"/>
    </location>
</feature>
<proteinExistence type="predicted"/>
<protein>
    <submittedName>
        <fullName evidence="2">ABC transporter substrate-binding protein</fullName>
    </submittedName>
</protein>
<organism evidence="2 3">
    <name type="scientific">Rothia mucilaginosa</name>
    <dbReference type="NCBI Taxonomy" id="43675"/>
    <lineage>
        <taxon>Bacteria</taxon>
        <taxon>Bacillati</taxon>
        <taxon>Actinomycetota</taxon>
        <taxon>Actinomycetes</taxon>
        <taxon>Micrococcales</taxon>
        <taxon>Micrococcaceae</taxon>
        <taxon>Rothia</taxon>
    </lineage>
</organism>
<name>A0A943TBW5_9MICC</name>
<evidence type="ECO:0000313" key="3">
    <source>
        <dbReference type="Proteomes" id="UP000739069"/>
    </source>
</evidence>
<dbReference type="AlphaFoldDB" id="A0A943TBW5"/>
<comment type="caution">
    <text evidence="2">The sequence shown here is derived from an EMBL/GenBank/DDBJ whole genome shotgun (WGS) entry which is preliminary data.</text>
</comment>